<dbReference type="Proteomes" id="UP000194857">
    <property type="component" value="Unassembled WGS sequence"/>
</dbReference>
<comment type="caution">
    <text evidence="1">The sequence shown here is derived from an EMBL/GenBank/DDBJ whole genome shotgun (WGS) entry which is preliminary data.</text>
</comment>
<accession>A0A241XRB0</accession>
<dbReference type="AlphaFoldDB" id="A0A241XRB0"/>
<proteinExistence type="predicted"/>
<dbReference type="RefSeq" id="WP_065085899.1">
    <property type="nucleotide sequence ID" value="NZ_NFFZ01000004.1"/>
</dbReference>
<protein>
    <submittedName>
        <fullName evidence="1">Uncharacterized protein</fullName>
    </submittedName>
</protein>
<organism evidence="1 2">
    <name type="scientific">Pseudomonas aeruginosa</name>
    <dbReference type="NCBI Taxonomy" id="287"/>
    <lineage>
        <taxon>Bacteria</taxon>
        <taxon>Pseudomonadati</taxon>
        <taxon>Pseudomonadota</taxon>
        <taxon>Gammaproteobacteria</taxon>
        <taxon>Pseudomonadales</taxon>
        <taxon>Pseudomonadaceae</taxon>
        <taxon>Pseudomonas</taxon>
    </lineage>
</organism>
<dbReference type="EMBL" id="NFFZ01000004">
    <property type="protein sequence ID" value="OTI63029.1"/>
    <property type="molecule type" value="Genomic_DNA"/>
</dbReference>
<evidence type="ECO:0000313" key="2">
    <source>
        <dbReference type="Proteomes" id="UP000194857"/>
    </source>
</evidence>
<gene>
    <name evidence="1" type="ORF">CAZ10_09290</name>
</gene>
<evidence type="ECO:0000313" key="1">
    <source>
        <dbReference type="EMBL" id="OTI63029.1"/>
    </source>
</evidence>
<sequence>MSDCVPYAVHIVTGKAYEEVLAQAKNIRGWDEVNGIHPVGAWLLLKDFGCQITQMLSAGYRVTLARFKKQLDPQKTYIISTDAHWFVIRRGVTYDLAETHGRSYVRHYIEILHPGPAFAEGSELNATKPLDAIKESHEQHAMG</sequence>
<name>A0A241XRB0_PSEAI</name>
<reference evidence="1 2" key="1">
    <citation type="submission" date="2017-05" db="EMBL/GenBank/DDBJ databases">
        <authorList>
            <person name="Song R."/>
            <person name="Chenine A.L."/>
            <person name="Ruprecht R.M."/>
        </authorList>
    </citation>
    <scope>NUCLEOTIDE SEQUENCE [LARGE SCALE GENOMIC DNA]</scope>
    <source>
        <strain evidence="1 2">S567_C10_BS</strain>
    </source>
</reference>